<evidence type="ECO:0000313" key="5">
    <source>
        <dbReference type="EMBL" id="EDQ87959.1"/>
    </source>
</evidence>
<dbReference type="PROSITE" id="PS50297">
    <property type="entry name" value="ANK_REP_REGION"/>
    <property type="match status" value="4"/>
</dbReference>
<evidence type="ECO:0000256" key="2">
    <source>
        <dbReference type="ARBA" id="ARBA00023043"/>
    </source>
</evidence>
<feature type="repeat" description="ANK" evidence="3">
    <location>
        <begin position="31"/>
        <end position="52"/>
    </location>
</feature>
<accession>A9V2X2</accession>
<protein>
    <submittedName>
        <fullName evidence="5">Uncharacterized protein</fullName>
    </submittedName>
</protein>
<keyword evidence="4" id="KW-1133">Transmembrane helix</keyword>
<dbReference type="SMART" id="SM00248">
    <property type="entry name" value="ANK"/>
    <property type="match status" value="5"/>
</dbReference>
<dbReference type="Proteomes" id="UP000001357">
    <property type="component" value="Unassembled WGS sequence"/>
</dbReference>
<dbReference type="PANTHER" id="PTHR24198">
    <property type="entry name" value="ANKYRIN REPEAT AND PROTEIN KINASE DOMAIN-CONTAINING PROTEIN"/>
    <property type="match status" value="1"/>
</dbReference>
<reference evidence="5 6" key="1">
    <citation type="journal article" date="2008" name="Nature">
        <title>The genome of the choanoflagellate Monosiga brevicollis and the origin of metazoans.</title>
        <authorList>
            <consortium name="JGI Sequencing"/>
            <person name="King N."/>
            <person name="Westbrook M.J."/>
            <person name="Young S.L."/>
            <person name="Kuo A."/>
            <person name="Abedin M."/>
            <person name="Chapman J."/>
            <person name="Fairclough S."/>
            <person name="Hellsten U."/>
            <person name="Isogai Y."/>
            <person name="Letunic I."/>
            <person name="Marr M."/>
            <person name="Pincus D."/>
            <person name="Putnam N."/>
            <person name="Rokas A."/>
            <person name="Wright K.J."/>
            <person name="Zuzow R."/>
            <person name="Dirks W."/>
            <person name="Good M."/>
            <person name="Goodstein D."/>
            <person name="Lemons D."/>
            <person name="Li W."/>
            <person name="Lyons J.B."/>
            <person name="Morris A."/>
            <person name="Nichols S."/>
            <person name="Richter D.J."/>
            <person name="Salamov A."/>
            <person name="Bork P."/>
            <person name="Lim W.A."/>
            <person name="Manning G."/>
            <person name="Miller W.T."/>
            <person name="McGinnis W."/>
            <person name="Shapiro H."/>
            <person name="Tjian R."/>
            <person name="Grigoriev I.V."/>
            <person name="Rokhsar D."/>
        </authorList>
    </citation>
    <scope>NUCLEOTIDE SEQUENCE [LARGE SCALE GENOMIC DNA]</scope>
    <source>
        <strain evidence="6">MX1 / ATCC 50154</strain>
    </source>
</reference>
<feature type="repeat" description="ANK" evidence="3">
    <location>
        <begin position="1"/>
        <end position="30"/>
    </location>
</feature>
<evidence type="ECO:0000256" key="4">
    <source>
        <dbReference type="SAM" id="Phobius"/>
    </source>
</evidence>
<keyword evidence="1" id="KW-0677">Repeat</keyword>
<dbReference type="PROSITE" id="PS50088">
    <property type="entry name" value="ANK_REPEAT"/>
    <property type="match status" value="5"/>
</dbReference>
<dbReference type="STRING" id="81824.A9V2X2"/>
<dbReference type="eggNOG" id="KOG0504">
    <property type="taxonomic scope" value="Eukaryota"/>
</dbReference>
<evidence type="ECO:0000313" key="6">
    <source>
        <dbReference type="Proteomes" id="UP000001357"/>
    </source>
</evidence>
<dbReference type="SUPFAM" id="SSF48403">
    <property type="entry name" value="Ankyrin repeat"/>
    <property type="match status" value="1"/>
</dbReference>
<dbReference type="Pfam" id="PF12796">
    <property type="entry name" value="Ank_2"/>
    <property type="match status" value="2"/>
</dbReference>
<dbReference type="GeneID" id="5892301"/>
<evidence type="ECO:0000256" key="1">
    <source>
        <dbReference type="ARBA" id="ARBA00022737"/>
    </source>
</evidence>
<dbReference type="RefSeq" id="XP_001747035.1">
    <property type="nucleotide sequence ID" value="XM_001746983.1"/>
</dbReference>
<dbReference type="Gene3D" id="1.25.40.20">
    <property type="entry name" value="Ankyrin repeat-containing domain"/>
    <property type="match status" value="3"/>
</dbReference>
<dbReference type="EMBL" id="CH991556">
    <property type="protein sequence ID" value="EDQ87959.1"/>
    <property type="molecule type" value="Genomic_DNA"/>
</dbReference>
<proteinExistence type="predicted"/>
<dbReference type="Pfam" id="PF13637">
    <property type="entry name" value="Ank_4"/>
    <property type="match status" value="1"/>
</dbReference>
<dbReference type="OMA" id="GWLEGCI"/>
<feature type="transmembrane region" description="Helical" evidence="4">
    <location>
        <begin position="45"/>
        <end position="64"/>
    </location>
</feature>
<keyword evidence="2 3" id="KW-0040">ANK repeat</keyword>
<dbReference type="InParanoid" id="A9V2X2"/>
<dbReference type="InterPro" id="IPR036770">
    <property type="entry name" value="Ankyrin_rpt-contain_sf"/>
</dbReference>
<sequence>MPLHYAVAYDQADAINVLLQARVKVNCGDAEGRTPLHMAVHQGNVVMTKTLLAAVAVFLTLVSLNQRSPQGTECAKLLLSTPARNQINQKDMQGMTALHWAGYHKRPNHTKYLLHKGADEMARDSELKVRIPQPRPLLFFWALLGLLTLASALTCAFAVHSHSASLVNDQDSTGTTPAHLAAGNGHANVLKVLARCPGIALDACDRNGRTALHWAAAAGHQACVAALLAFGADPSIVDQNGAVARDYAMRSQAPNAQAIAHVAALQDKLDLAESQLVRCNSPPPSIHFVLKVTLACVALDQG</sequence>
<gene>
    <name evidence="5" type="ORF">MONBRDRAFT_9363</name>
</gene>
<keyword evidence="4" id="KW-0472">Membrane</keyword>
<feature type="repeat" description="ANK" evidence="3">
    <location>
        <begin position="207"/>
        <end position="239"/>
    </location>
</feature>
<keyword evidence="4" id="KW-0812">Transmembrane</keyword>
<dbReference type="KEGG" id="mbr:MONBRDRAFT_9363"/>
<feature type="repeat" description="ANK" evidence="3">
    <location>
        <begin position="173"/>
        <end position="193"/>
    </location>
</feature>
<name>A9V2X2_MONBE</name>
<evidence type="ECO:0000256" key="3">
    <source>
        <dbReference type="PROSITE-ProRule" id="PRU00023"/>
    </source>
</evidence>
<keyword evidence="6" id="KW-1185">Reference proteome</keyword>
<organism evidence="5 6">
    <name type="scientific">Monosiga brevicollis</name>
    <name type="common">Choanoflagellate</name>
    <dbReference type="NCBI Taxonomy" id="81824"/>
    <lineage>
        <taxon>Eukaryota</taxon>
        <taxon>Choanoflagellata</taxon>
        <taxon>Craspedida</taxon>
        <taxon>Salpingoecidae</taxon>
        <taxon>Monosiga</taxon>
    </lineage>
</organism>
<dbReference type="PANTHER" id="PTHR24198:SF165">
    <property type="entry name" value="ANKYRIN REPEAT-CONTAINING PROTEIN-RELATED"/>
    <property type="match status" value="1"/>
</dbReference>
<dbReference type="InterPro" id="IPR002110">
    <property type="entry name" value="Ankyrin_rpt"/>
</dbReference>
<feature type="repeat" description="ANK" evidence="3">
    <location>
        <begin position="93"/>
        <end position="125"/>
    </location>
</feature>
<feature type="transmembrane region" description="Helical" evidence="4">
    <location>
        <begin position="137"/>
        <end position="159"/>
    </location>
</feature>
<dbReference type="AlphaFoldDB" id="A9V2X2"/>